<dbReference type="AlphaFoldDB" id="A0A3M7SAU4"/>
<gene>
    <name evidence="7" type="ORF">BpHYR1_035538</name>
</gene>
<feature type="domain" description="HAT C-terminal dimerisation" evidence="6">
    <location>
        <begin position="62"/>
        <end position="120"/>
    </location>
</feature>
<dbReference type="GO" id="GO:0005634">
    <property type="term" value="C:nucleus"/>
    <property type="evidence" value="ECO:0007669"/>
    <property type="project" value="UniProtKB-SubCell"/>
</dbReference>
<dbReference type="SUPFAM" id="SSF53098">
    <property type="entry name" value="Ribonuclease H-like"/>
    <property type="match status" value="1"/>
</dbReference>
<evidence type="ECO:0000256" key="5">
    <source>
        <dbReference type="ARBA" id="ARBA00023242"/>
    </source>
</evidence>
<evidence type="ECO:0000256" key="1">
    <source>
        <dbReference type="ARBA" id="ARBA00004123"/>
    </source>
</evidence>
<accession>A0A3M7SAU4</accession>
<reference evidence="7 8" key="1">
    <citation type="journal article" date="2018" name="Sci. Rep.">
        <title>Genomic signatures of local adaptation to the degree of environmental predictability in rotifers.</title>
        <authorList>
            <person name="Franch-Gras L."/>
            <person name="Hahn C."/>
            <person name="Garcia-Roger E.M."/>
            <person name="Carmona M.J."/>
            <person name="Serra M."/>
            <person name="Gomez A."/>
        </authorList>
    </citation>
    <scope>NUCLEOTIDE SEQUENCE [LARGE SCALE GENOMIC DNA]</scope>
    <source>
        <strain evidence="7">HYR1</strain>
    </source>
</reference>
<dbReference type="InterPro" id="IPR052035">
    <property type="entry name" value="ZnF_BED_domain_contain"/>
</dbReference>
<evidence type="ECO:0000256" key="4">
    <source>
        <dbReference type="ARBA" id="ARBA00022833"/>
    </source>
</evidence>
<dbReference type="GO" id="GO:0046983">
    <property type="term" value="F:protein dimerization activity"/>
    <property type="evidence" value="ECO:0007669"/>
    <property type="project" value="InterPro"/>
</dbReference>
<evidence type="ECO:0000259" key="6">
    <source>
        <dbReference type="Pfam" id="PF05699"/>
    </source>
</evidence>
<dbReference type="PANTHER" id="PTHR46481">
    <property type="entry name" value="ZINC FINGER BED DOMAIN-CONTAINING PROTEIN 4"/>
    <property type="match status" value="1"/>
</dbReference>
<dbReference type="PANTHER" id="PTHR46481:SF10">
    <property type="entry name" value="ZINC FINGER BED DOMAIN-CONTAINING PROTEIN 39"/>
    <property type="match status" value="1"/>
</dbReference>
<sequence>MFFSFCWKQVLRTGFKIEPNRYEGNGDQRNNQSSVQNEKKMTMIERILLNKNCVTDTRLSSELVQYLNSSRVENKPGFDVIAWWSKSNFKYLDRIARDYLSVSPTSVPSEQTFSAAGLTIT</sequence>
<keyword evidence="4" id="KW-0862">Zinc</keyword>
<evidence type="ECO:0000256" key="2">
    <source>
        <dbReference type="ARBA" id="ARBA00022723"/>
    </source>
</evidence>
<organism evidence="7 8">
    <name type="scientific">Brachionus plicatilis</name>
    <name type="common">Marine rotifer</name>
    <name type="synonym">Brachionus muelleri</name>
    <dbReference type="NCBI Taxonomy" id="10195"/>
    <lineage>
        <taxon>Eukaryota</taxon>
        <taxon>Metazoa</taxon>
        <taxon>Spiralia</taxon>
        <taxon>Gnathifera</taxon>
        <taxon>Rotifera</taxon>
        <taxon>Eurotatoria</taxon>
        <taxon>Monogononta</taxon>
        <taxon>Pseudotrocha</taxon>
        <taxon>Ploima</taxon>
        <taxon>Brachionidae</taxon>
        <taxon>Brachionus</taxon>
    </lineage>
</organism>
<proteinExistence type="predicted"/>
<evidence type="ECO:0000313" key="7">
    <source>
        <dbReference type="EMBL" id="RNA32755.1"/>
    </source>
</evidence>
<comment type="subcellular location">
    <subcellularLocation>
        <location evidence="1">Nucleus</location>
    </subcellularLocation>
</comment>
<keyword evidence="8" id="KW-1185">Reference proteome</keyword>
<comment type="caution">
    <text evidence="7">The sequence shown here is derived from an EMBL/GenBank/DDBJ whole genome shotgun (WGS) entry which is preliminary data.</text>
</comment>
<dbReference type="InterPro" id="IPR012337">
    <property type="entry name" value="RNaseH-like_sf"/>
</dbReference>
<dbReference type="Pfam" id="PF05699">
    <property type="entry name" value="Dimer_Tnp_hAT"/>
    <property type="match status" value="1"/>
</dbReference>
<keyword evidence="3" id="KW-0863">Zinc-finger</keyword>
<dbReference type="EMBL" id="REGN01001754">
    <property type="protein sequence ID" value="RNA32755.1"/>
    <property type="molecule type" value="Genomic_DNA"/>
</dbReference>
<dbReference type="OrthoDB" id="3062869at2759"/>
<dbReference type="Proteomes" id="UP000276133">
    <property type="component" value="Unassembled WGS sequence"/>
</dbReference>
<evidence type="ECO:0000256" key="3">
    <source>
        <dbReference type="ARBA" id="ARBA00022771"/>
    </source>
</evidence>
<keyword evidence="5" id="KW-0539">Nucleus</keyword>
<evidence type="ECO:0000313" key="8">
    <source>
        <dbReference type="Proteomes" id="UP000276133"/>
    </source>
</evidence>
<dbReference type="GO" id="GO:0008270">
    <property type="term" value="F:zinc ion binding"/>
    <property type="evidence" value="ECO:0007669"/>
    <property type="project" value="UniProtKB-KW"/>
</dbReference>
<protein>
    <submittedName>
        <fullName evidence="7">Zinc finger BED domain-containing DAYSLEEPER</fullName>
    </submittedName>
</protein>
<dbReference type="InterPro" id="IPR008906">
    <property type="entry name" value="HATC_C_dom"/>
</dbReference>
<keyword evidence="2" id="KW-0479">Metal-binding</keyword>
<name>A0A3M7SAU4_BRAPC</name>